<organism evidence="2 3">
    <name type="scientific">Paramixta manurensis</name>
    <dbReference type="NCBI Taxonomy" id="2740817"/>
    <lineage>
        <taxon>Bacteria</taxon>
        <taxon>Pseudomonadati</taxon>
        <taxon>Pseudomonadota</taxon>
        <taxon>Gammaproteobacteria</taxon>
        <taxon>Enterobacterales</taxon>
        <taxon>Erwiniaceae</taxon>
        <taxon>Paramixta</taxon>
    </lineage>
</organism>
<protein>
    <submittedName>
        <fullName evidence="2">DUF1435 domain-containing protein</fullName>
    </submittedName>
</protein>
<proteinExistence type="predicted"/>
<dbReference type="Proteomes" id="UP000505325">
    <property type="component" value="Chromosome"/>
</dbReference>
<dbReference type="Pfam" id="PF07256">
    <property type="entry name" value="DUF1435"/>
    <property type="match status" value="1"/>
</dbReference>
<dbReference type="AlphaFoldDB" id="A0A6M8U4V0"/>
<dbReference type="EMBL" id="CP054212">
    <property type="protein sequence ID" value="QKJ85668.1"/>
    <property type="molecule type" value="Genomic_DNA"/>
</dbReference>
<dbReference type="InterPro" id="IPR009885">
    <property type="entry name" value="DUF1435"/>
</dbReference>
<reference evidence="2 3" key="1">
    <citation type="submission" date="2020-06" db="EMBL/GenBank/DDBJ databases">
        <title>Genome sequence of Paramixta manurensis strain PD-1.</title>
        <authorList>
            <person name="Lee C.W."/>
            <person name="Kim J."/>
        </authorList>
    </citation>
    <scope>NUCLEOTIDE SEQUENCE [LARGE SCALE GENOMIC DNA]</scope>
    <source>
        <strain evidence="2 3">PD-1</strain>
    </source>
</reference>
<dbReference type="RefSeq" id="WP_173632737.1">
    <property type="nucleotide sequence ID" value="NZ_CP054212.1"/>
</dbReference>
<feature type="transmembrane region" description="Helical" evidence="1">
    <location>
        <begin position="29"/>
        <end position="48"/>
    </location>
</feature>
<name>A0A6M8U4V0_9GAMM</name>
<dbReference type="KEGG" id="pmak:PMPD1_0696"/>
<keyword evidence="3" id="KW-1185">Reference proteome</keyword>
<keyword evidence="1" id="KW-0472">Membrane</keyword>
<feature type="transmembrane region" description="Helical" evidence="1">
    <location>
        <begin position="55"/>
        <end position="75"/>
    </location>
</feature>
<accession>A0A6M8U4V0</accession>
<sequence>MWIKKLDSAWGVLLPCAVMPLLIHMDFSFAWWRIFMTAALVLTTLMLFHPRLRHYMLLPSCVALAGGLTSIVVNFNGL</sequence>
<evidence type="ECO:0000313" key="3">
    <source>
        <dbReference type="Proteomes" id="UP000505325"/>
    </source>
</evidence>
<gene>
    <name evidence="2" type="ORF">PMPD1_0696</name>
</gene>
<evidence type="ECO:0000256" key="1">
    <source>
        <dbReference type="SAM" id="Phobius"/>
    </source>
</evidence>
<evidence type="ECO:0000313" key="2">
    <source>
        <dbReference type="EMBL" id="QKJ85668.1"/>
    </source>
</evidence>
<keyword evidence="1" id="KW-1133">Transmembrane helix</keyword>
<keyword evidence="1" id="KW-0812">Transmembrane</keyword>